<keyword evidence="2" id="KW-0547">Nucleotide-binding</keyword>
<evidence type="ECO:0000256" key="1">
    <source>
        <dbReference type="ARBA" id="ARBA00005926"/>
    </source>
</evidence>
<name>A0A0D2MWU9_9CHLO</name>
<dbReference type="PROSITE" id="PS50011">
    <property type="entry name" value="PROTEIN_KINASE_DOM"/>
    <property type="match status" value="1"/>
</dbReference>
<dbReference type="PANTHER" id="PTHR11909">
    <property type="entry name" value="CASEIN KINASE-RELATED"/>
    <property type="match status" value="1"/>
</dbReference>
<feature type="compositionally biased region" description="Basic and acidic residues" evidence="3">
    <location>
        <begin position="608"/>
        <end position="624"/>
    </location>
</feature>
<feature type="domain" description="Protein kinase" evidence="4">
    <location>
        <begin position="138"/>
        <end position="488"/>
    </location>
</feature>
<evidence type="ECO:0000259" key="4">
    <source>
        <dbReference type="PROSITE" id="PS50011"/>
    </source>
</evidence>
<feature type="compositionally biased region" description="Low complexity" evidence="3">
    <location>
        <begin position="1"/>
        <end position="12"/>
    </location>
</feature>
<sequence>MNLQQQHQQPHPWGWDSGSPLRPPPPPPLPQQQQQQQPRSALIDAPVPGAATSSLHPARGGCADGACSVCDGYNCTCAAYEDQDYDQHASDPEPGGDSELLPSPELSCQPPGMSGCSRYNHLHLVPPCAFPPRGEPQYQLLRKLGQGAYASVFEARDLTSNRIVAVKLSVDWWTARTFESCSEENAYRLTRGIKSRCEEEFRVYQALEAVEWWPLQAQAARDHGIPTAYASGAFVVPAQGAAGTNFVSWIAMQLLGGSLDARGGGNAQRAAPAQCDEGAGGAGDRSKELSARELVQMAKRAIKALSWVHSHGLVHRDVKPANMCGLYGCRPLSGCRPLDACRLYLVDYNLAHPWDPESEEPPVLYGTPQYASRAALRGWPPTPSDDVEGLLYSLLSISAPLGPDGRPPLNWLPFVVVQGNEANGYWSEKLMARWAKSKERGWKRAVDQGLIPPAFDRCYKYLSSLDDPGAVDYGLITSLLEQIAAPPLTGGRGGSPAVPEQWAVWRHNLGCRPAPRQLEERNQRDDASGEEEEEEEEGGEDEEGQQSEAEDYGDDEEEEGEEEEEEEQEWEYPWERDEEEDEADAWQRAEPSSPPLLQQLQRVQQPQEWERQREQQGQERDAYDAWVEEWGRRYGDSTAEEDMPPRFADSPASAAAMARWAAAGAKRARSGWVETPGGAQVASRTAPGLAPGQTAVAGYPQVAKRVRVGISMAEE</sequence>
<keyword evidence="6" id="KW-1185">Reference proteome</keyword>
<accession>A0A0D2MWU9</accession>
<dbReference type="KEGG" id="mng:MNEG_0937"/>
<keyword evidence="2" id="KW-0067">ATP-binding</keyword>
<proteinExistence type="inferred from homology"/>
<reference evidence="5 6" key="1">
    <citation type="journal article" date="2013" name="BMC Genomics">
        <title>Reconstruction of the lipid metabolism for the microalga Monoraphidium neglectum from its genome sequence reveals characteristics suitable for biofuel production.</title>
        <authorList>
            <person name="Bogen C."/>
            <person name="Al-Dilaimi A."/>
            <person name="Albersmeier A."/>
            <person name="Wichmann J."/>
            <person name="Grundmann M."/>
            <person name="Rupp O."/>
            <person name="Lauersen K.J."/>
            <person name="Blifernez-Klassen O."/>
            <person name="Kalinowski J."/>
            <person name="Goesmann A."/>
            <person name="Mussgnug J.H."/>
            <person name="Kruse O."/>
        </authorList>
    </citation>
    <scope>NUCLEOTIDE SEQUENCE [LARGE SCALE GENOMIC DNA]</scope>
    <source>
        <strain evidence="5 6">SAG 48.87</strain>
    </source>
</reference>
<dbReference type="Gene3D" id="1.10.510.10">
    <property type="entry name" value="Transferase(Phosphotransferase) domain 1"/>
    <property type="match status" value="1"/>
</dbReference>
<organism evidence="5 6">
    <name type="scientific">Monoraphidium neglectum</name>
    <dbReference type="NCBI Taxonomy" id="145388"/>
    <lineage>
        <taxon>Eukaryota</taxon>
        <taxon>Viridiplantae</taxon>
        <taxon>Chlorophyta</taxon>
        <taxon>core chlorophytes</taxon>
        <taxon>Chlorophyceae</taxon>
        <taxon>CS clade</taxon>
        <taxon>Sphaeropleales</taxon>
        <taxon>Selenastraceae</taxon>
        <taxon>Monoraphidium</taxon>
    </lineage>
</organism>
<dbReference type="InterPro" id="IPR011009">
    <property type="entry name" value="Kinase-like_dom_sf"/>
</dbReference>
<dbReference type="SUPFAM" id="SSF56112">
    <property type="entry name" value="Protein kinase-like (PK-like)"/>
    <property type="match status" value="1"/>
</dbReference>
<dbReference type="OrthoDB" id="549116at2759"/>
<evidence type="ECO:0000256" key="2">
    <source>
        <dbReference type="PROSITE-ProRule" id="PRU10141"/>
    </source>
</evidence>
<feature type="binding site" evidence="2">
    <location>
        <position position="167"/>
    </location>
    <ligand>
        <name>ATP</name>
        <dbReference type="ChEBI" id="CHEBI:30616"/>
    </ligand>
</feature>
<dbReference type="InterPro" id="IPR050235">
    <property type="entry name" value="CK1_Ser-Thr_kinase"/>
</dbReference>
<dbReference type="GO" id="GO:0005524">
    <property type="term" value="F:ATP binding"/>
    <property type="evidence" value="ECO:0007669"/>
    <property type="project" value="UniProtKB-UniRule"/>
</dbReference>
<dbReference type="SMART" id="SM00220">
    <property type="entry name" value="S_TKc"/>
    <property type="match status" value="1"/>
</dbReference>
<protein>
    <recommendedName>
        <fullName evidence="4">Protein kinase domain-containing protein</fullName>
    </recommendedName>
</protein>
<comment type="similarity">
    <text evidence="1">Belongs to the protein kinase superfamily. CK1 Ser/Thr protein kinase family. Casein kinase I subfamily.</text>
</comment>
<dbReference type="EMBL" id="KK100305">
    <property type="protein sequence ID" value="KIZ07010.1"/>
    <property type="molecule type" value="Genomic_DNA"/>
</dbReference>
<dbReference type="AlphaFoldDB" id="A0A0D2MWU9"/>
<dbReference type="Proteomes" id="UP000054498">
    <property type="component" value="Unassembled WGS sequence"/>
</dbReference>
<feature type="compositionally biased region" description="Low complexity" evidence="3">
    <location>
        <begin position="586"/>
        <end position="607"/>
    </location>
</feature>
<evidence type="ECO:0000313" key="6">
    <source>
        <dbReference type="Proteomes" id="UP000054498"/>
    </source>
</evidence>
<feature type="compositionally biased region" description="Acidic residues" evidence="3">
    <location>
        <begin position="528"/>
        <end position="584"/>
    </location>
</feature>
<feature type="compositionally biased region" description="Basic and acidic residues" evidence="3">
    <location>
        <begin position="517"/>
        <end position="527"/>
    </location>
</feature>
<feature type="region of interest" description="Disordered" evidence="3">
    <location>
        <begin position="1"/>
        <end position="56"/>
    </location>
</feature>
<dbReference type="PROSITE" id="PS00107">
    <property type="entry name" value="PROTEIN_KINASE_ATP"/>
    <property type="match status" value="1"/>
</dbReference>
<dbReference type="GeneID" id="25727055"/>
<evidence type="ECO:0000313" key="5">
    <source>
        <dbReference type="EMBL" id="KIZ07010.1"/>
    </source>
</evidence>
<dbReference type="GO" id="GO:0004672">
    <property type="term" value="F:protein kinase activity"/>
    <property type="evidence" value="ECO:0007669"/>
    <property type="project" value="InterPro"/>
</dbReference>
<dbReference type="RefSeq" id="XP_013906029.1">
    <property type="nucleotide sequence ID" value="XM_014050575.1"/>
</dbReference>
<dbReference type="STRING" id="145388.A0A0D2MWU9"/>
<dbReference type="InterPro" id="IPR017441">
    <property type="entry name" value="Protein_kinase_ATP_BS"/>
</dbReference>
<dbReference type="InterPro" id="IPR000719">
    <property type="entry name" value="Prot_kinase_dom"/>
</dbReference>
<feature type="region of interest" description="Disordered" evidence="3">
    <location>
        <begin position="85"/>
        <end position="104"/>
    </location>
</feature>
<feature type="region of interest" description="Disordered" evidence="3">
    <location>
        <begin position="514"/>
        <end position="624"/>
    </location>
</feature>
<gene>
    <name evidence="5" type="ORF">MNEG_0937</name>
</gene>
<evidence type="ECO:0000256" key="3">
    <source>
        <dbReference type="SAM" id="MobiDB-lite"/>
    </source>
</evidence>
<feature type="region of interest" description="Disordered" evidence="3">
    <location>
        <begin position="669"/>
        <end position="694"/>
    </location>
</feature>
<feature type="compositionally biased region" description="Pro residues" evidence="3">
    <location>
        <begin position="21"/>
        <end position="30"/>
    </location>
</feature>